<comment type="caution">
    <text evidence="10">The sequence shown here is derived from an EMBL/GenBank/DDBJ whole genome shotgun (WGS) entry which is preliminary data.</text>
</comment>
<evidence type="ECO:0000256" key="7">
    <source>
        <dbReference type="ARBA" id="ARBA00038475"/>
    </source>
</evidence>
<dbReference type="InterPro" id="IPR016817">
    <property type="entry name" value="MannP-dilichol_defect-1"/>
</dbReference>
<accession>A0AA36DEY4</accession>
<dbReference type="PANTHER" id="PTHR12226:SF2">
    <property type="entry name" value="MANNOSE-P-DOLICHOL UTILIZATION DEFECT 1 PROTEIN"/>
    <property type="match status" value="1"/>
</dbReference>
<dbReference type="FunFam" id="1.20.1280.290:FF:000006">
    <property type="entry name" value="mannose-P-dolichol utilization defect 1 protein"/>
    <property type="match status" value="1"/>
</dbReference>
<protein>
    <recommendedName>
        <fullName evidence="8">Mannose-P-dolichol utilization defect 1 protein homolog</fullName>
    </recommendedName>
</protein>
<sequence>MALIKEKFTEMLHFVFPDNCFEELLINYDIFHPVCTKMVLSRVLGLAITAGSVALFIPQILKIAASKSGKGISFLAQLLTLIGAAGTAAYSFDQGFVFSQWGDALFSSIQLVIICMQLLYYEGQSLLAVLFALLWGGFTWAVYQHMVPSTVLAGILSAGTIIVIVAKGLQIHQNCSQGSTGQLAFITVFLQFAGCLARVFTTMQETTDTQLIFQFALATFLNGIIFAQLLVYWNSDIAKKRR</sequence>
<feature type="transmembrane region" description="Helical" evidence="9">
    <location>
        <begin position="149"/>
        <end position="169"/>
    </location>
</feature>
<keyword evidence="3 9" id="KW-0812">Transmembrane</keyword>
<keyword evidence="5 9" id="KW-1133">Transmembrane helix</keyword>
<reference evidence="10" key="1">
    <citation type="submission" date="2023-06" db="EMBL/GenBank/DDBJ databases">
        <authorList>
            <person name="Delattre M."/>
        </authorList>
    </citation>
    <scope>NUCLEOTIDE SEQUENCE</scope>
    <source>
        <strain evidence="10">AF72</strain>
    </source>
</reference>
<comment type="subcellular location">
    <subcellularLocation>
        <location evidence="1">Membrane</location>
        <topology evidence="1">Multi-pass membrane protein</topology>
    </subcellularLocation>
</comment>
<evidence type="ECO:0000313" key="10">
    <source>
        <dbReference type="EMBL" id="CAJ0586455.1"/>
    </source>
</evidence>
<dbReference type="Pfam" id="PF04193">
    <property type="entry name" value="PQ-loop"/>
    <property type="match status" value="2"/>
</dbReference>
<evidence type="ECO:0000256" key="9">
    <source>
        <dbReference type="SAM" id="Phobius"/>
    </source>
</evidence>
<dbReference type="PANTHER" id="PTHR12226">
    <property type="entry name" value="MANNOSE-P-DOLICHOL UTILIZATION DEFECT 1 LEC35 -RELATED"/>
    <property type="match status" value="1"/>
</dbReference>
<evidence type="ECO:0000256" key="3">
    <source>
        <dbReference type="ARBA" id="ARBA00022692"/>
    </source>
</evidence>
<feature type="transmembrane region" description="Helical" evidence="9">
    <location>
        <begin position="39"/>
        <end position="61"/>
    </location>
</feature>
<dbReference type="GO" id="GO:0016020">
    <property type="term" value="C:membrane"/>
    <property type="evidence" value="ECO:0007669"/>
    <property type="project" value="UniProtKB-SubCell"/>
</dbReference>
<name>A0AA36DEY4_9BILA</name>
<proteinExistence type="inferred from homology"/>
<keyword evidence="11" id="KW-1185">Reference proteome</keyword>
<keyword evidence="2" id="KW-0813">Transport</keyword>
<evidence type="ECO:0000256" key="2">
    <source>
        <dbReference type="ARBA" id="ARBA00022448"/>
    </source>
</evidence>
<dbReference type="PIRSF" id="PIRSF023381">
    <property type="entry name" value="MannP-dilichol_defect-1p"/>
    <property type="match status" value="1"/>
</dbReference>
<feature type="non-terminal residue" evidence="10">
    <location>
        <position position="242"/>
    </location>
</feature>
<dbReference type="Gene3D" id="1.20.1280.290">
    <property type="match status" value="1"/>
</dbReference>
<gene>
    <name evidence="10" type="ORF">MSPICULIGERA_LOCUS24460</name>
</gene>
<dbReference type="EMBL" id="CATQJA010002708">
    <property type="protein sequence ID" value="CAJ0586455.1"/>
    <property type="molecule type" value="Genomic_DNA"/>
</dbReference>
<dbReference type="InterPro" id="IPR006603">
    <property type="entry name" value="PQ-loop_rpt"/>
</dbReference>
<evidence type="ECO:0000256" key="1">
    <source>
        <dbReference type="ARBA" id="ARBA00004141"/>
    </source>
</evidence>
<dbReference type="SMART" id="SM00679">
    <property type="entry name" value="CTNS"/>
    <property type="match status" value="2"/>
</dbReference>
<feature type="transmembrane region" description="Helical" evidence="9">
    <location>
        <begin position="126"/>
        <end position="143"/>
    </location>
</feature>
<feature type="transmembrane region" description="Helical" evidence="9">
    <location>
        <begin position="73"/>
        <end position="92"/>
    </location>
</feature>
<feature type="transmembrane region" description="Helical" evidence="9">
    <location>
        <begin position="181"/>
        <end position="200"/>
    </location>
</feature>
<evidence type="ECO:0000256" key="8">
    <source>
        <dbReference type="ARBA" id="ARBA00067517"/>
    </source>
</evidence>
<organism evidence="10 11">
    <name type="scientific">Mesorhabditis spiculigera</name>
    <dbReference type="NCBI Taxonomy" id="96644"/>
    <lineage>
        <taxon>Eukaryota</taxon>
        <taxon>Metazoa</taxon>
        <taxon>Ecdysozoa</taxon>
        <taxon>Nematoda</taxon>
        <taxon>Chromadorea</taxon>
        <taxon>Rhabditida</taxon>
        <taxon>Rhabditina</taxon>
        <taxon>Rhabditomorpha</taxon>
        <taxon>Rhabditoidea</taxon>
        <taxon>Rhabditidae</taxon>
        <taxon>Mesorhabditinae</taxon>
        <taxon>Mesorhabditis</taxon>
    </lineage>
</organism>
<evidence type="ECO:0000313" key="11">
    <source>
        <dbReference type="Proteomes" id="UP001177023"/>
    </source>
</evidence>
<dbReference type="GO" id="GO:0009312">
    <property type="term" value="P:oligosaccharide biosynthetic process"/>
    <property type="evidence" value="ECO:0007669"/>
    <property type="project" value="TreeGrafter"/>
</dbReference>
<keyword evidence="4" id="KW-0677">Repeat</keyword>
<comment type="similarity">
    <text evidence="7">Belongs to the MPDU1 (TC 2.A.43.3) family.</text>
</comment>
<evidence type="ECO:0000256" key="6">
    <source>
        <dbReference type="ARBA" id="ARBA00023136"/>
    </source>
</evidence>
<dbReference type="AlphaFoldDB" id="A0AA36DEY4"/>
<evidence type="ECO:0000256" key="4">
    <source>
        <dbReference type="ARBA" id="ARBA00022737"/>
    </source>
</evidence>
<evidence type="ECO:0000256" key="5">
    <source>
        <dbReference type="ARBA" id="ARBA00022989"/>
    </source>
</evidence>
<keyword evidence="6 9" id="KW-0472">Membrane</keyword>
<feature type="transmembrane region" description="Helical" evidence="9">
    <location>
        <begin position="212"/>
        <end position="233"/>
    </location>
</feature>
<dbReference type="Proteomes" id="UP001177023">
    <property type="component" value="Unassembled WGS sequence"/>
</dbReference>